<dbReference type="AlphaFoldDB" id="A0AAD9QX44"/>
<keyword evidence="3" id="KW-1185">Reference proteome</keyword>
<dbReference type="Proteomes" id="UP001249851">
    <property type="component" value="Unassembled WGS sequence"/>
</dbReference>
<dbReference type="Pfam" id="PF00626">
    <property type="entry name" value="Gelsolin"/>
    <property type="match status" value="2"/>
</dbReference>
<dbReference type="EMBL" id="JARQWQ010000010">
    <property type="protein sequence ID" value="KAK2569114.1"/>
    <property type="molecule type" value="Genomic_DNA"/>
</dbReference>
<dbReference type="InterPro" id="IPR007122">
    <property type="entry name" value="Villin/Gelsolin"/>
</dbReference>
<feature type="domain" description="Gelsolin-like" evidence="1">
    <location>
        <begin position="56"/>
        <end position="126"/>
    </location>
</feature>
<accession>A0AAD9QX44</accession>
<evidence type="ECO:0000313" key="3">
    <source>
        <dbReference type="Proteomes" id="UP001249851"/>
    </source>
</evidence>
<dbReference type="Gene3D" id="3.40.20.10">
    <property type="entry name" value="Severin"/>
    <property type="match status" value="2"/>
</dbReference>
<dbReference type="GO" id="GO:0051015">
    <property type="term" value="F:actin filament binding"/>
    <property type="evidence" value="ECO:0007669"/>
    <property type="project" value="InterPro"/>
</dbReference>
<organism evidence="2 3">
    <name type="scientific">Acropora cervicornis</name>
    <name type="common">Staghorn coral</name>
    <dbReference type="NCBI Taxonomy" id="6130"/>
    <lineage>
        <taxon>Eukaryota</taxon>
        <taxon>Metazoa</taxon>
        <taxon>Cnidaria</taxon>
        <taxon>Anthozoa</taxon>
        <taxon>Hexacorallia</taxon>
        <taxon>Scleractinia</taxon>
        <taxon>Astrocoeniina</taxon>
        <taxon>Acroporidae</taxon>
        <taxon>Acropora</taxon>
    </lineage>
</organism>
<dbReference type="GO" id="GO:0008154">
    <property type="term" value="P:actin polymerization or depolymerization"/>
    <property type="evidence" value="ECO:0007669"/>
    <property type="project" value="TreeGrafter"/>
</dbReference>
<evidence type="ECO:0000259" key="1">
    <source>
        <dbReference type="Pfam" id="PF00626"/>
    </source>
</evidence>
<dbReference type="GO" id="GO:0005737">
    <property type="term" value="C:cytoplasm"/>
    <property type="evidence" value="ECO:0007669"/>
    <property type="project" value="TreeGrafter"/>
</dbReference>
<dbReference type="SMART" id="SM00262">
    <property type="entry name" value="GEL"/>
    <property type="match status" value="2"/>
</dbReference>
<gene>
    <name evidence="2" type="ORF">P5673_006002</name>
</gene>
<dbReference type="PANTHER" id="PTHR11977">
    <property type="entry name" value="VILLIN"/>
    <property type="match status" value="1"/>
</dbReference>
<dbReference type="InterPro" id="IPR007123">
    <property type="entry name" value="Gelsolin-like_dom"/>
</dbReference>
<protein>
    <submittedName>
        <fullName evidence="2">Gelsolin-like protein 1</fullName>
    </submittedName>
</protein>
<dbReference type="GO" id="GO:0015629">
    <property type="term" value="C:actin cytoskeleton"/>
    <property type="evidence" value="ECO:0007669"/>
    <property type="project" value="TreeGrafter"/>
</dbReference>
<name>A0AAD9QX44_ACRCE</name>
<dbReference type="InterPro" id="IPR029006">
    <property type="entry name" value="ADF-H/Gelsolin-like_dom_sf"/>
</dbReference>
<comment type="caution">
    <text evidence="2">The sequence shown here is derived from an EMBL/GenBank/DDBJ whole genome shotgun (WGS) entry which is preliminary data.</text>
</comment>
<reference evidence="2" key="1">
    <citation type="journal article" date="2023" name="G3 (Bethesda)">
        <title>Whole genome assembly and annotation of the endangered Caribbean coral Acropora cervicornis.</title>
        <authorList>
            <person name="Selwyn J.D."/>
            <person name="Vollmer S.V."/>
        </authorList>
    </citation>
    <scope>NUCLEOTIDE SEQUENCE</scope>
    <source>
        <strain evidence="2">K2</strain>
    </source>
</reference>
<dbReference type="PANTHER" id="PTHR11977:SF137">
    <property type="entry name" value="VILLIN-LIKE PROTEIN QUAIL"/>
    <property type="match status" value="1"/>
</dbReference>
<feature type="domain" description="Gelsolin-like" evidence="1">
    <location>
        <begin position="153"/>
        <end position="215"/>
    </location>
</feature>
<dbReference type="SUPFAM" id="SSF55753">
    <property type="entry name" value="Actin depolymerizing proteins"/>
    <property type="match status" value="2"/>
</dbReference>
<sequence>MEQTPYAWQDESVKLFSEDQSKITELWKGLFQDEEELGRRAWKVTEEGVVSWKLAADGKFFSDDVYIVLNCTKNTAISYDIHCWVGKQASEKLYENGLHNAMALDEAMEGISLVHREVQDFESKRFTNYFDDFTVLKGGSDESRNICVRETALKRGALDSNDVMIVDNGTRIYRWIGKSISNDKKVSRVLEYAEKLKTERNYNGIIVETVDEKKPSSKSHPMLDLFPNQAKKRKPSVRESFAFWGKKKKMMFTVKGDAYPPTKFEEMFKREAEGPDVCIRRMKSHEVSVVDLRLGKKDGDDHLFIRIGNEWRGDLRIGLIIGHYYLKLYPDEDKHPCIPITVVKEGQLSTQLNAAIGS</sequence>
<evidence type="ECO:0000313" key="2">
    <source>
        <dbReference type="EMBL" id="KAK2569114.1"/>
    </source>
</evidence>
<proteinExistence type="predicted"/>
<reference evidence="2" key="2">
    <citation type="journal article" date="2023" name="Science">
        <title>Genomic signatures of disease resistance in endangered staghorn corals.</title>
        <authorList>
            <person name="Vollmer S.V."/>
            <person name="Selwyn J.D."/>
            <person name="Despard B.A."/>
            <person name="Roesel C.L."/>
        </authorList>
    </citation>
    <scope>NUCLEOTIDE SEQUENCE</scope>
    <source>
        <strain evidence="2">K2</strain>
    </source>
</reference>